<dbReference type="PROSITE" id="PS50110">
    <property type="entry name" value="RESPONSE_REGULATORY"/>
    <property type="match status" value="1"/>
</dbReference>
<keyword evidence="1" id="KW-0597">Phosphoprotein</keyword>
<organism evidence="3 4">
    <name type="scientific">Vreelandella aquamarina</name>
    <dbReference type="NCBI Taxonomy" id="77097"/>
    <lineage>
        <taxon>Bacteria</taxon>
        <taxon>Pseudomonadati</taxon>
        <taxon>Pseudomonadota</taxon>
        <taxon>Gammaproteobacteria</taxon>
        <taxon>Oceanospirillales</taxon>
        <taxon>Halomonadaceae</taxon>
        <taxon>Vreelandella</taxon>
    </lineage>
</organism>
<dbReference type="PANTHER" id="PTHR45566:SF2">
    <property type="entry name" value="NARL SUBFAMILY"/>
    <property type="match status" value="1"/>
</dbReference>
<dbReference type="Gene3D" id="3.40.50.2300">
    <property type="match status" value="1"/>
</dbReference>
<reference evidence="3 4" key="1">
    <citation type="submission" date="2017-10" db="EMBL/GenBank/DDBJ databases">
        <title>Coral associated bacteria.</title>
        <authorList>
            <person name="Wang X."/>
        </authorList>
    </citation>
    <scope>NUCLEOTIDE SEQUENCE [LARGE SCALE GENOMIC DNA]</scope>
    <source>
        <strain evidence="3 4">SCSIO 43005</strain>
    </source>
</reference>
<dbReference type="PANTHER" id="PTHR45566">
    <property type="entry name" value="HTH-TYPE TRANSCRIPTIONAL REGULATOR YHJB-RELATED"/>
    <property type="match status" value="1"/>
</dbReference>
<dbReference type="CDD" id="cd17535">
    <property type="entry name" value="REC_NarL-like"/>
    <property type="match status" value="1"/>
</dbReference>
<dbReference type="OrthoDB" id="9780593at2"/>
<sequence>MSSHSSAGATIRVVVVNESGFIREGLCRVLERFPQVDVVASVPCPHLLDAITAALPVDVALIDAQFPSQTSVEVIKRLRNVGLDTRVVIISVNPSVDEVKRVFQSGAHGFLLREAGVDELEVALHAAAKGEMFLCPTILKRLFGRPDVGTLSHRTSASANAPQTLDALHDMLEKALRLGILESER</sequence>
<dbReference type="SMART" id="SM00448">
    <property type="entry name" value="REC"/>
    <property type="match status" value="1"/>
</dbReference>
<dbReference type="RefSeq" id="WP_159343397.1">
    <property type="nucleotide sequence ID" value="NZ_CP024621.1"/>
</dbReference>
<gene>
    <name evidence="3" type="ORF">CTT34_16560</name>
</gene>
<evidence type="ECO:0000259" key="2">
    <source>
        <dbReference type="PROSITE" id="PS50110"/>
    </source>
</evidence>
<dbReference type="Pfam" id="PF00072">
    <property type="entry name" value="Response_reg"/>
    <property type="match status" value="1"/>
</dbReference>
<dbReference type="SUPFAM" id="SSF52172">
    <property type="entry name" value="CheY-like"/>
    <property type="match status" value="1"/>
</dbReference>
<dbReference type="EMBL" id="CP024621">
    <property type="protein sequence ID" value="QHD51172.1"/>
    <property type="molecule type" value="Genomic_DNA"/>
</dbReference>
<dbReference type="InterPro" id="IPR001789">
    <property type="entry name" value="Sig_transdc_resp-reg_receiver"/>
</dbReference>
<dbReference type="InterPro" id="IPR051015">
    <property type="entry name" value="EvgA-like"/>
</dbReference>
<evidence type="ECO:0000313" key="3">
    <source>
        <dbReference type="EMBL" id="QHD51172.1"/>
    </source>
</evidence>
<dbReference type="InterPro" id="IPR011006">
    <property type="entry name" value="CheY-like_superfamily"/>
</dbReference>
<evidence type="ECO:0000256" key="1">
    <source>
        <dbReference type="PROSITE-ProRule" id="PRU00169"/>
    </source>
</evidence>
<dbReference type="KEGG" id="hmd:CTT34_16560"/>
<evidence type="ECO:0000313" key="4">
    <source>
        <dbReference type="Proteomes" id="UP000463949"/>
    </source>
</evidence>
<protein>
    <recommendedName>
        <fullName evidence="2">Response regulatory domain-containing protein</fullName>
    </recommendedName>
</protein>
<name>A0A857GPN2_9GAMM</name>
<proteinExistence type="predicted"/>
<accession>A0A857GPN2</accession>
<feature type="domain" description="Response regulatory" evidence="2">
    <location>
        <begin position="12"/>
        <end position="128"/>
    </location>
</feature>
<feature type="modified residue" description="4-aspartylphosphate" evidence="1">
    <location>
        <position position="63"/>
    </location>
</feature>
<dbReference type="GO" id="GO:0000160">
    <property type="term" value="P:phosphorelay signal transduction system"/>
    <property type="evidence" value="ECO:0007669"/>
    <property type="project" value="InterPro"/>
</dbReference>
<dbReference type="AlphaFoldDB" id="A0A857GPN2"/>
<dbReference type="Proteomes" id="UP000463949">
    <property type="component" value="Chromosome"/>
</dbReference>
<dbReference type="InterPro" id="IPR058245">
    <property type="entry name" value="NreC/VraR/RcsB-like_REC"/>
</dbReference>